<dbReference type="Proteomes" id="UP000073923">
    <property type="component" value="Unassembled WGS sequence"/>
</dbReference>
<organism evidence="1 2">
    <name type="scientific">Sphingomonas yabuuchiae</name>
    <dbReference type="NCBI Taxonomy" id="172044"/>
    <lineage>
        <taxon>Bacteria</taxon>
        <taxon>Pseudomonadati</taxon>
        <taxon>Pseudomonadota</taxon>
        <taxon>Alphaproteobacteria</taxon>
        <taxon>Sphingomonadales</taxon>
        <taxon>Sphingomonadaceae</taxon>
        <taxon>Sphingomonas</taxon>
    </lineage>
</organism>
<dbReference type="EMBL" id="LDTF01000036">
    <property type="protein sequence ID" value="KTT98926.1"/>
    <property type="molecule type" value="Genomic_DNA"/>
</dbReference>
<dbReference type="PATRIC" id="fig|172044.3.peg.1422"/>
<dbReference type="AlphaFoldDB" id="A0A147ITP9"/>
<evidence type="ECO:0000313" key="2">
    <source>
        <dbReference type="Proteomes" id="UP000073923"/>
    </source>
</evidence>
<reference evidence="1 2" key="1">
    <citation type="journal article" date="2016" name="Front. Microbiol.">
        <title>Genomic Resource of Rice Seed Associated Bacteria.</title>
        <authorList>
            <person name="Midha S."/>
            <person name="Bansal K."/>
            <person name="Sharma S."/>
            <person name="Kumar N."/>
            <person name="Patil P.P."/>
            <person name="Chaudhry V."/>
            <person name="Patil P.B."/>
        </authorList>
    </citation>
    <scope>NUCLEOTIDE SEQUENCE [LARGE SCALE GENOMIC DNA]</scope>
    <source>
        <strain evidence="1 2">NS355</strain>
    </source>
</reference>
<sequence>MITMGLRAAPKIVTFAIYDSTEQNVLNVEDIVVPAAFEWPQALKYVRGNVLDIMREYGVVRAGVRTSEPVAQRPSVDRMQIEGVLQEAFASSTLEAYFAGPISVMAAKLGMARTAVLPMIKQARNDLDVEGWDQLSEARREAVLCAIGAVNA</sequence>
<protein>
    <submittedName>
        <fullName evidence="1">Uncharacterized protein</fullName>
    </submittedName>
</protein>
<proteinExistence type="predicted"/>
<accession>A0A147ITP9</accession>
<comment type="caution">
    <text evidence="1">The sequence shown here is derived from an EMBL/GenBank/DDBJ whole genome shotgun (WGS) entry which is preliminary data.</text>
</comment>
<gene>
    <name evidence="1" type="ORF">NS355_08150</name>
</gene>
<dbReference type="OrthoDB" id="7605362at2"/>
<name>A0A147ITP9_9SPHN</name>
<evidence type="ECO:0000313" key="1">
    <source>
        <dbReference type="EMBL" id="KTT98926.1"/>
    </source>
</evidence>